<dbReference type="Pfam" id="PF00067">
    <property type="entry name" value="p450"/>
    <property type="match status" value="2"/>
</dbReference>
<keyword evidence="4 8" id="KW-0479">Metal-binding</keyword>
<keyword evidence="6 8" id="KW-0408">Iron</keyword>
<dbReference type="InterPro" id="IPR002397">
    <property type="entry name" value="Cyt_P450_B"/>
</dbReference>
<dbReference type="PROSITE" id="PS00086">
    <property type="entry name" value="CYTOCHROME_P450"/>
    <property type="match status" value="1"/>
</dbReference>
<dbReference type="GO" id="GO:0005506">
    <property type="term" value="F:iron ion binding"/>
    <property type="evidence" value="ECO:0007669"/>
    <property type="project" value="InterPro"/>
</dbReference>
<dbReference type="Gene3D" id="1.10.630.10">
    <property type="entry name" value="Cytochrome P450"/>
    <property type="match status" value="2"/>
</dbReference>
<dbReference type="InterPro" id="IPR017972">
    <property type="entry name" value="Cyt_P450_CS"/>
</dbReference>
<keyword evidence="3 8" id="KW-0349">Heme</keyword>
<organism evidence="10 11">
    <name type="scientific">Dorcoceras hygrometricum</name>
    <dbReference type="NCBI Taxonomy" id="472368"/>
    <lineage>
        <taxon>Eukaryota</taxon>
        <taxon>Viridiplantae</taxon>
        <taxon>Streptophyta</taxon>
        <taxon>Embryophyta</taxon>
        <taxon>Tracheophyta</taxon>
        <taxon>Spermatophyta</taxon>
        <taxon>Magnoliopsida</taxon>
        <taxon>eudicotyledons</taxon>
        <taxon>Gunneridae</taxon>
        <taxon>Pentapetalae</taxon>
        <taxon>asterids</taxon>
        <taxon>lamiids</taxon>
        <taxon>Lamiales</taxon>
        <taxon>Gesneriaceae</taxon>
        <taxon>Didymocarpoideae</taxon>
        <taxon>Trichosporeae</taxon>
        <taxon>Loxocarpinae</taxon>
        <taxon>Dorcoceras</taxon>
    </lineage>
</organism>
<feature type="signal peptide" evidence="9">
    <location>
        <begin position="1"/>
        <end position="21"/>
    </location>
</feature>
<gene>
    <name evidence="10" type="ORF">F511_28106</name>
</gene>
<keyword evidence="9" id="KW-0732">Signal</keyword>
<evidence type="ECO:0000256" key="4">
    <source>
        <dbReference type="ARBA" id="ARBA00022723"/>
    </source>
</evidence>
<dbReference type="AlphaFoldDB" id="A0A2Z7A984"/>
<keyword evidence="7 8" id="KW-0503">Monooxygenase</keyword>
<dbReference type="Proteomes" id="UP000250235">
    <property type="component" value="Unassembled WGS sequence"/>
</dbReference>
<dbReference type="PRINTS" id="PR00359">
    <property type="entry name" value="BP450"/>
</dbReference>
<dbReference type="InterPro" id="IPR036396">
    <property type="entry name" value="Cyt_P450_sf"/>
</dbReference>
<keyword evidence="11" id="KW-1185">Reference proteome</keyword>
<proteinExistence type="inferred from homology"/>
<dbReference type="GO" id="GO:0004497">
    <property type="term" value="F:monooxygenase activity"/>
    <property type="evidence" value="ECO:0007669"/>
    <property type="project" value="UniProtKB-KW"/>
</dbReference>
<comment type="similarity">
    <text evidence="2 8">Belongs to the cytochrome P450 family.</text>
</comment>
<accession>A0A2Z7A984</accession>
<evidence type="ECO:0000256" key="1">
    <source>
        <dbReference type="ARBA" id="ARBA00001971"/>
    </source>
</evidence>
<evidence type="ECO:0000256" key="6">
    <source>
        <dbReference type="ARBA" id="ARBA00023004"/>
    </source>
</evidence>
<dbReference type="InterPro" id="IPR001128">
    <property type="entry name" value="Cyt_P450"/>
</dbReference>
<evidence type="ECO:0000256" key="5">
    <source>
        <dbReference type="ARBA" id="ARBA00023002"/>
    </source>
</evidence>
<evidence type="ECO:0000256" key="8">
    <source>
        <dbReference type="RuleBase" id="RU000461"/>
    </source>
</evidence>
<keyword evidence="5 8" id="KW-0560">Oxidoreductase</keyword>
<dbReference type="SUPFAM" id="SSF48264">
    <property type="entry name" value="Cytochrome P450"/>
    <property type="match status" value="2"/>
</dbReference>
<dbReference type="OrthoDB" id="1055148at2759"/>
<name>A0A2Z7A984_9LAMI</name>
<dbReference type="EMBL" id="KV017487">
    <property type="protein sequence ID" value="KZV18240.1"/>
    <property type="molecule type" value="Genomic_DNA"/>
</dbReference>
<feature type="chain" id="PRO_5016343491" evidence="9">
    <location>
        <begin position="22"/>
        <end position="328"/>
    </location>
</feature>
<evidence type="ECO:0000256" key="9">
    <source>
        <dbReference type="SAM" id="SignalP"/>
    </source>
</evidence>
<evidence type="ECO:0000313" key="11">
    <source>
        <dbReference type="Proteomes" id="UP000250235"/>
    </source>
</evidence>
<dbReference type="PANTHER" id="PTHR47955">
    <property type="entry name" value="CYTOCHROME P450 FAMILY 71 PROTEIN"/>
    <property type="match status" value="1"/>
</dbReference>
<evidence type="ECO:0000313" key="10">
    <source>
        <dbReference type="EMBL" id="KZV18240.1"/>
    </source>
</evidence>
<reference evidence="10 11" key="1">
    <citation type="journal article" date="2015" name="Proc. Natl. Acad. Sci. U.S.A.">
        <title>The resurrection genome of Boea hygrometrica: A blueprint for survival of dehydration.</title>
        <authorList>
            <person name="Xiao L."/>
            <person name="Yang G."/>
            <person name="Zhang L."/>
            <person name="Yang X."/>
            <person name="Zhao S."/>
            <person name="Ji Z."/>
            <person name="Zhou Q."/>
            <person name="Hu M."/>
            <person name="Wang Y."/>
            <person name="Chen M."/>
            <person name="Xu Y."/>
            <person name="Jin H."/>
            <person name="Xiao X."/>
            <person name="Hu G."/>
            <person name="Bao F."/>
            <person name="Hu Y."/>
            <person name="Wan P."/>
            <person name="Li L."/>
            <person name="Deng X."/>
            <person name="Kuang T."/>
            <person name="Xiang C."/>
            <person name="Zhu J.K."/>
            <person name="Oliver M.J."/>
            <person name="He Y."/>
        </authorList>
    </citation>
    <scope>NUCLEOTIDE SEQUENCE [LARGE SCALE GENOMIC DNA]</scope>
    <source>
        <strain evidence="11">cv. XS01</strain>
    </source>
</reference>
<protein>
    <submittedName>
        <fullName evidence="10">Uncharacterized protein</fullName>
    </submittedName>
</protein>
<evidence type="ECO:0000256" key="7">
    <source>
        <dbReference type="ARBA" id="ARBA00023033"/>
    </source>
</evidence>
<evidence type="ECO:0000256" key="3">
    <source>
        <dbReference type="ARBA" id="ARBA00022617"/>
    </source>
</evidence>
<sequence length="328" mass="36659">MPLNPFLLLLSSFLIVYFVTKWRYRPCGKKTLPPSPPKVPILGNLHQLSALTHRSLQSLGRKYGPVLLLHFGNKPVFIVQSAGVAMEIMKTNDLMFADKPTSRTTDKLFFDSKCHAPRPGLDVNTGDDIVAGGTDTASATLEWAMTELLRHPAVLKKLQNEVREVLEGKRDITDSDLEKMHYLKAVIKETLRYHVPVPFMARVARDNLKVSGYDIASGTLVIINAWAIGRDPASWSEPENFEPERFLNTPVDFRGQDFGLIPFGSGRRGCPGITFAMASVELVLANLMQKFNWDLPDGRKGEELDVMEHPGVTIHRKNPLFAIATDHC</sequence>
<evidence type="ECO:0000256" key="2">
    <source>
        <dbReference type="ARBA" id="ARBA00010617"/>
    </source>
</evidence>
<comment type="cofactor">
    <cofactor evidence="1">
        <name>heme</name>
        <dbReference type="ChEBI" id="CHEBI:30413"/>
    </cofactor>
</comment>
<dbReference type="PANTHER" id="PTHR47955:SF15">
    <property type="entry name" value="CYTOCHROME P450 71A2-LIKE"/>
    <property type="match status" value="1"/>
</dbReference>
<dbReference type="PRINTS" id="PR00385">
    <property type="entry name" value="P450"/>
</dbReference>
<dbReference type="GO" id="GO:0016705">
    <property type="term" value="F:oxidoreductase activity, acting on paired donors, with incorporation or reduction of molecular oxygen"/>
    <property type="evidence" value="ECO:0007669"/>
    <property type="project" value="InterPro"/>
</dbReference>
<dbReference type="GO" id="GO:0020037">
    <property type="term" value="F:heme binding"/>
    <property type="evidence" value="ECO:0007669"/>
    <property type="project" value="InterPro"/>
</dbReference>
<dbReference type="FunFam" id="1.10.630.10:FF:000126">
    <property type="entry name" value="Predicted protein"/>
    <property type="match status" value="1"/>
</dbReference>